<feature type="domain" description="PilZ" evidence="1">
    <location>
        <begin position="6"/>
        <end position="88"/>
    </location>
</feature>
<organism evidence="2 3">
    <name type="scientific">Marinobacter halodurans</name>
    <dbReference type="NCBI Taxonomy" id="2528979"/>
    <lineage>
        <taxon>Bacteria</taxon>
        <taxon>Pseudomonadati</taxon>
        <taxon>Pseudomonadota</taxon>
        <taxon>Gammaproteobacteria</taxon>
        <taxon>Pseudomonadales</taxon>
        <taxon>Marinobacteraceae</taxon>
        <taxon>Marinobacter</taxon>
    </lineage>
</organism>
<dbReference type="Gene3D" id="2.40.10.220">
    <property type="entry name" value="predicted glycosyltransferase like domains"/>
    <property type="match status" value="1"/>
</dbReference>
<sequence>MRDYSEKRDFHRMQVNSEVTVTDTDGKQYKGICKDLSGTGMQLHMDTAIPVGTELQTFLPSTNEKFPPFETVIEVLRCEPSGDGYLLGATIKQVKR</sequence>
<evidence type="ECO:0000313" key="2">
    <source>
        <dbReference type="EMBL" id="TBW48063.1"/>
    </source>
</evidence>
<evidence type="ECO:0000313" key="3">
    <source>
        <dbReference type="Proteomes" id="UP000313645"/>
    </source>
</evidence>
<name>A0ABY1ZI58_9GAMM</name>
<keyword evidence="3" id="KW-1185">Reference proteome</keyword>
<reference evidence="2 3" key="1">
    <citation type="submission" date="2019-02" db="EMBL/GenBank/DDBJ databases">
        <title>Marinobacter halodurans sp. nov., a marine bacterium isolated from sea tidal flat.</title>
        <authorList>
            <person name="Yoo Y."/>
            <person name="Lee D.W."/>
            <person name="Kim B.S."/>
            <person name="Kim J.-J."/>
        </authorList>
    </citation>
    <scope>NUCLEOTIDE SEQUENCE [LARGE SCALE GENOMIC DNA]</scope>
    <source>
        <strain evidence="2 3">YJ-S3-2</strain>
    </source>
</reference>
<dbReference type="Proteomes" id="UP000313645">
    <property type="component" value="Unassembled WGS sequence"/>
</dbReference>
<evidence type="ECO:0000259" key="1">
    <source>
        <dbReference type="Pfam" id="PF07238"/>
    </source>
</evidence>
<proteinExistence type="predicted"/>
<dbReference type="InterPro" id="IPR009875">
    <property type="entry name" value="PilZ_domain"/>
</dbReference>
<accession>A0ABY1ZI58</accession>
<protein>
    <submittedName>
        <fullName evidence="2">PilZ domain-containing protein</fullName>
    </submittedName>
</protein>
<dbReference type="SUPFAM" id="SSF141371">
    <property type="entry name" value="PilZ domain-like"/>
    <property type="match status" value="1"/>
</dbReference>
<gene>
    <name evidence="2" type="ORF">EZI54_21840</name>
</gene>
<comment type="caution">
    <text evidence="2">The sequence shown here is derived from an EMBL/GenBank/DDBJ whole genome shotgun (WGS) entry which is preliminary data.</text>
</comment>
<dbReference type="EMBL" id="SJDL01000053">
    <property type="protein sequence ID" value="TBW48063.1"/>
    <property type="molecule type" value="Genomic_DNA"/>
</dbReference>
<dbReference type="Pfam" id="PF07238">
    <property type="entry name" value="PilZ"/>
    <property type="match status" value="1"/>
</dbReference>